<gene>
    <name evidence="3" type="ORF">LTR36_006560</name>
</gene>
<feature type="region of interest" description="Disordered" evidence="1">
    <location>
        <begin position="368"/>
        <end position="415"/>
    </location>
</feature>
<name>A0AAV9JVG9_9PEZI</name>
<evidence type="ECO:0000313" key="3">
    <source>
        <dbReference type="EMBL" id="KAK4549563.1"/>
    </source>
</evidence>
<feature type="transmembrane region" description="Helical" evidence="2">
    <location>
        <begin position="145"/>
        <end position="164"/>
    </location>
</feature>
<feature type="transmembrane region" description="Helical" evidence="2">
    <location>
        <begin position="105"/>
        <end position="125"/>
    </location>
</feature>
<keyword evidence="2" id="KW-0812">Transmembrane</keyword>
<protein>
    <recommendedName>
        <fullName evidence="5">Glycoside hydrolase</fullName>
    </recommendedName>
</protein>
<sequence>MSDSLPQGAWAASILVLIYSVICLGAIVLLLCMLFANGEKTNYVTLIALVTSVSTTASIVQQVYYACHWRTTKSTELQQAKASLETPTIAYTPLSTGLNLALFEMQFTCYTISSVLILFWAMALAKGVYNLRFKSLLGREASITASAKVFAVVTPIVLIGITFVDAVQQNVVAYLIISNIVLIGSLVIGSIIMIAVLVRYVYSRHLFRSIQGSTSAGTAHSETHPGQPVTAKIKVDKMLLLRFTIAFVILNAFEVSLLSFEFLRKINARTMAAEQQPDFSVGGAISDIEQFIPGVTAALLAFLLFGTTAQFRKKYGDAFRSMRCRRSRRPTPVQATGGTGAWNTLGSNRPLPTYRCTIGAGDAESVELQDSGNAGKTRPDVTVQDEDSLLGRSMSSRRLRQPVPQPWNAIGAPRP</sequence>
<keyword evidence="2" id="KW-1133">Transmembrane helix</keyword>
<accession>A0AAV9JVG9</accession>
<dbReference type="Proteomes" id="UP001324427">
    <property type="component" value="Unassembled WGS sequence"/>
</dbReference>
<dbReference type="EMBL" id="JAVFHQ010000004">
    <property type="protein sequence ID" value="KAK4549563.1"/>
    <property type="molecule type" value="Genomic_DNA"/>
</dbReference>
<dbReference type="AlphaFoldDB" id="A0AAV9JVG9"/>
<comment type="caution">
    <text evidence="3">The sequence shown here is derived from an EMBL/GenBank/DDBJ whole genome shotgun (WGS) entry which is preliminary data.</text>
</comment>
<feature type="transmembrane region" description="Helical" evidence="2">
    <location>
        <begin position="176"/>
        <end position="202"/>
    </location>
</feature>
<organism evidence="3 4">
    <name type="scientific">Oleoguttula mirabilis</name>
    <dbReference type="NCBI Taxonomy" id="1507867"/>
    <lineage>
        <taxon>Eukaryota</taxon>
        <taxon>Fungi</taxon>
        <taxon>Dikarya</taxon>
        <taxon>Ascomycota</taxon>
        <taxon>Pezizomycotina</taxon>
        <taxon>Dothideomycetes</taxon>
        <taxon>Dothideomycetidae</taxon>
        <taxon>Mycosphaerellales</taxon>
        <taxon>Teratosphaeriaceae</taxon>
        <taxon>Oleoguttula</taxon>
    </lineage>
</organism>
<keyword evidence="2" id="KW-0472">Membrane</keyword>
<feature type="transmembrane region" description="Helical" evidence="2">
    <location>
        <begin position="43"/>
        <end position="64"/>
    </location>
</feature>
<evidence type="ECO:0000313" key="4">
    <source>
        <dbReference type="Proteomes" id="UP001324427"/>
    </source>
</evidence>
<evidence type="ECO:0008006" key="5">
    <source>
        <dbReference type="Google" id="ProtNLM"/>
    </source>
</evidence>
<reference evidence="3 4" key="1">
    <citation type="submission" date="2021-11" db="EMBL/GenBank/DDBJ databases">
        <title>Black yeast isolated from Biological Soil Crust.</title>
        <authorList>
            <person name="Kurbessoian T."/>
        </authorList>
    </citation>
    <scope>NUCLEOTIDE SEQUENCE [LARGE SCALE GENOMIC DNA]</scope>
    <source>
        <strain evidence="3 4">CCFEE 5522</strain>
    </source>
</reference>
<feature type="transmembrane region" description="Helical" evidence="2">
    <location>
        <begin position="291"/>
        <end position="311"/>
    </location>
</feature>
<feature type="transmembrane region" description="Helical" evidence="2">
    <location>
        <begin position="12"/>
        <end position="36"/>
    </location>
</feature>
<proteinExistence type="predicted"/>
<keyword evidence="4" id="KW-1185">Reference proteome</keyword>
<evidence type="ECO:0000256" key="1">
    <source>
        <dbReference type="SAM" id="MobiDB-lite"/>
    </source>
</evidence>
<feature type="transmembrane region" description="Helical" evidence="2">
    <location>
        <begin position="239"/>
        <end position="260"/>
    </location>
</feature>
<evidence type="ECO:0000256" key="2">
    <source>
        <dbReference type="SAM" id="Phobius"/>
    </source>
</evidence>